<comment type="caution">
    <text evidence="6">The sequence shown here is derived from an EMBL/GenBank/DDBJ whole genome shotgun (WGS) entry which is preliminary data.</text>
</comment>
<feature type="active site" description="Nucleophile" evidence="4">
    <location>
        <position position="188"/>
    </location>
</feature>
<dbReference type="InterPro" id="IPR010497">
    <property type="entry name" value="Epoxide_hydro_N"/>
</dbReference>
<dbReference type="Gene3D" id="3.40.50.1820">
    <property type="entry name" value="alpha/beta hydrolase"/>
    <property type="match status" value="1"/>
</dbReference>
<dbReference type="RefSeq" id="WP_142107101.1">
    <property type="nucleotide sequence ID" value="NZ_VFPH01000003.1"/>
</dbReference>
<dbReference type="PANTHER" id="PTHR21661:SF35">
    <property type="entry name" value="EPOXIDE HYDROLASE"/>
    <property type="match status" value="1"/>
</dbReference>
<evidence type="ECO:0000313" key="6">
    <source>
        <dbReference type="EMBL" id="TQM35798.1"/>
    </source>
</evidence>
<gene>
    <name evidence="6" type="ORF">FB388_7242</name>
</gene>
<dbReference type="SUPFAM" id="SSF53474">
    <property type="entry name" value="alpha/beta-Hydrolases"/>
    <property type="match status" value="1"/>
</dbReference>
<evidence type="ECO:0000256" key="4">
    <source>
        <dbReference type="PIRSR" id="PIRSR001112-1"/>
    </source>
</evidence>
<reference evidence="6 7" key="1">
    <citation type="submission" date="2019-06" db="EMBL/GenBank/DDBJ databases">
        <title>Sequencing the genomes of 1000 actinobacteria strains.</title>
        <authorList>
            <person name="Klenk H.-P."/>
        </authorList>
    </citation>
    <scope>NUCLEOTIDE SEQUENCE [LARGE SCALE GENOMIC DNA]</scope>
    <source>
        <strain evidence="6 7">DSM 45511</strain>
    </source>
</reference>
<dbReference type="InterPro" id="IPR016292">
    <property type="entry name" value="Epoxide_hydrolase"/>
</dbReference>
<evidence type="ECO:0000256" key="1">
    <source>
        <dbReference type="ARBA" id="ARBA00010088"/>
    </source>
</evidence>
<dbReference type="PANTHER" id="PTHR21661">
    <property type="entry name" value="EPOXIDE HYDROLASE 1-RELATED"/>
    <property type="match status" value="1"/>
</dbReference>
<dbReference type="EMBL" id="VFPH01000003">
    <property type="protein sequence ID" value="TQM35798.1"/>
    <property type="molecule type" value="Genomic_DNA"/>
</dbReference>
<proteinExistence type="inferred from homology"/>
<keyword evidence="7" id="KW-1185">Reference proteome</keyword>
<dbReference type="InterPro" id="IPR000639">
    <property type="entry name" value="Epox_hydrolase-like"/>
</dbReference>
<feature type="active site" description="Proton acceptor" evidence="4">
    <location>
        <position position="381"/>
    </location>
</feature>
<dbReference type="InterPro" id="IPR029058">
    <property type="entry name" value="AB_hydrolase_fold"/>
</dbReference>
<dbReference type="PRINTS" id="PR00412">
    <property type="entry name" value="EPOXHYDRLASE"/>
</dbReference>
<dbReference type="AlphaFoldDB" id="A0A543FPM9"/>
<protein>
    <submittedName>
        <fullName evidence="6">Pimeloyl-ACP methyl ester carboxylesterase</fullName>
    </submittedName>
</protein>
<evidence type="ECO:0000256" key="3">
    <source>
        <dbReference type="ARBA" id="ARBA00022801"/>
    </source>
</evidence>
<name>A0A543FPM9_9PSEU</name>
<feature type="active site" description="Proton donor" evidence="4">
    <location>
        <position position="322"/>
    </location>
</feature>
<dbReference type="Pfam" id="PF06441">
    <property type="entry name" value="EHN"/>
    <property type="match status" value="1"/>
</dbReference>
<evidence type="ECO:0000256" key="2">
    <source>
        <dbReference type="ARBA" id="ARBA00022797"/>
    </source>
</evidence>
<feature type="domain" description="Epoxide hydrolase N-terminal" evidence="5">
    <location>
        <begin position="14"/>
        <end position="118"/>
    </location>
</feature>
<dbReference type="OrthoDB" id="27092at2"/>
<sequence>MTSTTAPKTDRTAVRPFEVHVPEEQLAELRRRIAATRLPSRELVTDRSQGVQLATVHELARYWATEYDWRACEARLNALPQFKTEIDGVDIHFVHVRSPHQDALPLIMTHGWPGSVIELLETVGPLTDPTAHGGTPEDAFHLVLPSLPGYGFSGEPTELGWDSGRVARAWAELMDRLGYTHYVAQGGDVGASVTDAMGRQGPEGLLGIHVNLLAGALAIKDQLPAESAEERAALDGLNTFTTDGFAYFLEQSTRPQTIGYSLLDSPIGLAVWMLDHDTDSYYKISRAFVDGEPVGSLTRESVVDNITLYWLTGTGASAARWYWEFGRFVAAAHAAGQAPPAVSVPVGFTTFPGEIWAAPRSWVEAVYPDPAYFNEVGKGGHFAAWEEPELFATEVRAAFAPLRRL</sequence>
<dbReference type="PIRSF" id="PIRSF001112">
    <property type="entry name" value="Epoxide_hydrolase"/>
    <property type="match status" value="1"/>
</dbReference>
<organism evidence="6 7">
    <name type="scientific">Pseudonocardia cypriaca</name>
    <dbReference type="NCBI Taxonomy" id="882449"/>
    <lineage>
        <taxon>Bacteria</taxon>
        <taxon>Bacillati</taxon>
        <taxon>Actinomycetota</taxon>
        <taxon>Actinomycetes</taxon>
        <taxon>Pseudonocardiales</taxon>
        <taxon>Pseudonocardiaceae</taxon>
        <taxon>Pseudonocardia</taxon>
    </lineage>
</organism>
<keyword evidence="2" id="KW-0058">Aromatic hydrocarbons catabolism</keyword>
<dbReference type="GO" id="GO:0004301">
    <property type="term" value="F:epoxide hydrolase activity"/>
    <property type="evidence" value="ECO:0007669"/>
    <property type="project" value="TreeGrafter"/>
</dbReference>
<dbReference type="GO" id="GO:0097176">
    <property type="term" value="P:epoxide metabolic process"/>
    <property type="evidence" value="ECO:0007669"/>
    <property type="project" value="TreeGrafter"/>
</dbReference>
<accession>A0A543FPM9</accession>
<dbReference type="Proteomes" id="UP000319818">
    <property type="component" value="Unassembled WGS sequence"/>
</dbReference>
<evidence type="ECO:0000259" key="5">
    <source>
        <dbReference type="Pfam" id="PF06441"/>
    </source>
</evidence>
<comment type="similarity">
    <text evidence="1">Belongs to the peptidase S33 family.</text>
</comment>
<evidence type="ECO:0000313" key="7">
    <source>
        <dbReference type="Proteomes" id="UP000319818"/>
    </source>
</evidence>
<keyword evidence="3" id="KW-0378">Hydrolase</keyword>